<evidence type="ECO:0000313" key="15">
    <source>
        <dbReference type="Proteomes" id="UP000005289"/>
    </source>
</evidence>
<dbReference type="Pfam" id="PF06463">
    <property type="entry name" value="Mob_synth_C"/>
    <property type="match status" value="1"/>
</dbReference>
<dbReference type="Pfam" id="PF04055">
    <property type="entry name" value="Radical_SAM"/>
    <property type="match status" value="1"/>
</dbReference>
<dbReference type="EC" id="4.1.99.22" evidence="1 12"/>
<feature type="binding site" evidence="12">
    <location>
        <position position="262"/>
    </location>
    <ligand>
        <name>[4Fe-4S] cluster</name>
        <dbReference type="ChEBI" id="CHEBI:49883"/>
        <label>2</label>
        <note>4Fe-4S-substrate</note>
    </ligand>
</feature>
<dbReference type="InterPro" id="IPR013483">
    <property type="entry name" value="MoaA"/>
</dbReference>
<proteinExistence type="inferred from homology"/>
<keyword evidence="6 12" id="KW-0408">Iron</keyword>
<keyword evidence="9 12" id="KW-0501">Molybdenum cofactor biosynthesis</keyword>
<feature type="binding site" evidence="12">
    <location>
        <position position="77"/>
    </location>
    <ligand>
        <name>S-adenosyl-L-methionine</name>
        <dbReference type="ChEBI" id="CHEBI:59789"/>
    </ligand>
</feature>
<dbReference type="SFLD" id="SFLDS00029">
    <property type="entry name" value="Radical_SAM"/>
    <property type="match status" value="1"/>
</dbReference>
<comment type="function">
    <text evidence="12">Catalyzes the cyclization of GTP to (8S)-3',8-cyclo-7,8-dihydroguanosine 5'-triphosphate.</text>
</comment>
<feature type="binding site" evidence="12">
    <location>
        <position position="165"/>
    </location>
    <ligand>
        <name>GTP</name>
        <dbReference type="ChEBI" id="CHEBI:37565"/>
    </ligand>
</feature>
<keyword evidence="5 12" id="KW-0547">Nucleotide-binding</keyword>
<evidence type="ECO:0000256" key="7">
    <source>
        <dbReference type="ARBA" id="ARBA00023014"/>
    </source>
</evidence>
<dbReference type="SUPFAM" id="SSF102114">
    <property type="entry name" value="Radical SAM enzymes"/>
    <property type="match status" value="1"/>
</dbReference>
<feature type="binding site" evidence="12">
    <location>
        <position position="38"/>
    </location>
    <ligand>
        <name>[4Fe-4S] cluster</name>
        <dbReference type="ChEBI" id="CHEBI:49883"/>
        <label>1</label>
        <note>4Fe-4S-S-AdoMet</note>
    </ligand>
</feature>
<feature type="binding site" evidence="12">
    <location>
        <begin position="267"/>
        <end position="269"/>
    </location>
    <ligand>
        <name>GTP</name>
        <dbReference type="ChEBI" id="CHEBI:37565"/>
    </ligand>
</feature>
<evidence type="ECO:0000259" key="13">
    <source>
        <dbReference type="PROSITE" id="PS51918"/>
    </source>
</evidence>
<feature type="binding site" evidence="12">
    <location>
        <position position="24"/>
    </location>
    <ligand>
        <name>GTP</name>
        <dbReference type="ChEBI" id="CHEBI:37565"/>
    </ligand>
</feature>
<keyword evidence="2 12" id="KW-0004">4Fe-4S</keyword>
<dbReference type="Proteomes" id="UP000005289">
    <property type="component" value="Chromosome"/>
</dbReference>
<dbReference type="InterPro" id="IPR040064">
    <property type="entry name" value="MoaA-like"/>
</dbReference>
<dbReference type="CDD" id="cd21117">
    <property type="entry name" value="Twitch_MoaA"/>
    <property type="match status" value="1"/>
</dbReference>
<dbReference type="GO" id="GO:0005525">
    <property type="term" value="F:GTP binding"/>
    <property type="evidence" value="ECO:0007669"/>
    <property type="project" value="UniProtKB-UniRule"/>
</dbReference>
<feature type="binding site" evidence="12">
    <location>
        <position position="31"/>
    </location>
    <ligand>
        <name>[4Fe-4S] cluster</name>
        <dbReference type="ChEBI" id="CHEBI:49883"/>
        <label>1</label>
        <note>4Fe-4S-S-AdoMet</note>
    </ligand>
</feature>
<evidence type="ECO:0000256" key="12">
    <source>
        <dbReference type="HAMAP-Rule" id="MF_01225"/>
    </source>
</evidence>
<evidence type="ECO:0000313" key="14">
    <source>
        <dbReference type="EMBL" id="AHE97250.1"/>
    </source>
</evidence>
<evidence type="ECO:0000256" key="6">
    <source>
        <dbReference type="ARBA" id="ARBA00023004"/>
    </source>
</evidence>
<comment type="similarity">
    <text evidence="12">Belongs to the radical SAM superfamily. MoaA family.</text>
</comment>
<keyword evidence="4 12" id="KW-0479">Metal-binding</keyword>
<comment type="catalytic activity">
    <reaction evidence="11 12">
        <text>GTP + AH2 + S-adenosyl-L-methionine = (8S)-3',8-cyclo-7,8-dihydroguanosine 5'-triphosphate + 5'-deoxyadenosine + L-methionine + A + H(+)</text>
        <dbReference type="Rhea" id="RHEA:49576"/>
        <dbReference type="ChEBI" id="CHEBI:13193"/>
        <dbReference type="ChEBI" id="CHEBI:15378"/>
        <dbReference type="ChEBI" id="CHEBI:17319"/>
        <dbReference type="ChEBI" id="CHEBI:17499"/>
        <dbReference type="ChEBI" id="CHEBI:37565"/>
        <dbReference type="ChEBI" id="CHEBI:57844"/>
        <dbReference type="ChEBI" id="CHEBI:59789"/>
        <dbReference type="ChEBI" id="CHEBI:131766"/>
        <dbReference type="EC" id="4.1.99.22"/>
    </reaction>
</comment>
<feature type="binding site" evidence="12">
    <location>
        <position position="73"/>
    </location>
    <ligand>
        <name>GTP</name>
        <dbReference type="ChEBI" id="CHEBI:37565"/>
    </ligand>
</feature>
<evidence type="ECO:0000256" key="4">
    <source>
        <dbReference type="ARBA" id="ARBA00022723"/>
    </source>
</evidence>
<comment type="subunit">
    <text evidence="12">Monomer and homodimer.</text>
</comment>
<dbReference type="OrthoDB" id="9763993at2"/>
<dbReference type="GO" id="GO:0006777">
    <property type="term" value="P:Mo-molybdopterin cofactor biosynthetic process"/>
    <property type="evidence" value="ECO:0007669"/>
    <property type="project" value="UniProtKB-UniRule"/>
</dbReference>
<dbReference type="HOGENOM" id="CLU_009273_0_1_6"/>
<feature type="binding site" evidence="12">
    <location>
        <position position="37"/>
    </location>
    <ligand>
        <name>S-adenosyl-L-methionine</name>
        <dbReference type="ChEBI" id="CHEBI:59789"/>
    </ligand>
</feature>
<evidence type="ECO:0000256" key="3">
    <source>
        <dbReference type="ARBA" id="ARBA00022691"/>
    </source>
</evidence>
<dbReference type="NCBIfam" id="TIGR02666">
    <property type="entry name" value="moaA"/>
    <property type="match status" value="1"/>
</dbReference>
<dbReference type="PANTHER" id="PTHR22960">
    <property type="entry name" value="MOLYBDOPTERIN COFACTOR SYNTHESIS PROTEIN A"/>
    <property type="match status" value="1"/>
</dbReference>
<gene>
    <name evidence="12" type="primary">moaA</name>
    <name evidence="14" type="ORF">THITH_02070</name>
</gene>
<evidence type="ECO:0000256" key="2">
    <source>
        <dbReference type="ARBA" id="ARBA00022485"/>
    </source>
</evidence>
<dbReference type="InterPro" id="IPR000385">
    <property type="entry name" value="MoaA_NifB_PqqE_Fe-S-bd_CS"/>
</dbReference>
<dbReference type="InterPro" id="IPR050105">
    <property type="entry name" value="MoCo_biosynth_MoaA/MoaC"/>
</dbReference>
<dbReference type="SMART" id="SM00729">
    <property type="entry name" value="Elp3"/>
    <property type="match status" value="1"/>
</dbReference>
<dbReference type="CDD" id="cd01335">
    <property type="entry name" value="Radical_SAM"/>
    <property type="match status" value="1"/>
</dbReference>
<dbReference type="Gene3D" id="3.20.20.70">
    <property type="entry name" value="Aldolase class I"/>
    <property type="match status" value="1"/>
</dbReference>
<feature type="binding site" evidence="12">
    <location>
        <position position="35"/>
    </location>
    <ligand>
        <name>[4Fe-4S] cluster</name>
        <dbReference type="ChEBI" id="CHEBI:49883"/>
        <label>1</label>
        <note>4Fe-4S-S-AdoMet</note>
    </ligand>
</feature>
<keyword evidence="3 12" id="KW-0949">S-adenosyl-L-methionine</keyword>
<dbReference type="GO" id="GO:0051539">
    <property type="term" value="F:4 iron, 4 sulfur cluster binding"/>
    <property type="evidence" value="ECO:0007669"/>
    <property type="project" value="UniProtKB-UniRule"/>
</dbReference>
<dbReference type="STRING" id="713585.THITH_02070"/>
<dbReference type="GO" id="GO:0046872">
    <property type="term" value="F:metal ion binding"/>
    <property type="evidence" value="ECO:0007669"/>
    <property type="project" value="UniProtKB-KW"/>
</dbReference>
<dbReference type="SFLD" id="SFLDG01067">
    <property type="entry name" value="SPASM/twitch_domain_containing"/>
    <property type="match status" value="1"/>
</dbReference>
<feature type="binding site" evidence="12">
    <location>
        <position position="279"/>
    </location>
    <ligand>
        <name>[4Fe-4S] cluster</name>
        <dbReference type="ChEBI" id="CHEBI:49883"/>
        <label>2</label>
        <note>4Fe-4S-substrate</note>
    </ligand>
</feature>
<feature type="binding site" evidence="12">
    <location>
        <position position="104"/>
    </location>
    <ligand>
        <name>GTP</name>
        <dbReference type="ChEBI" id="CHEBI:37565"/>
    </ligand>
</feature>
<keyword evidence="15" id="KW-1185">Reference proteome</keyword>
<dbReference type="InterPro" id="IPR007197">
    <property type="entry name" value="rSAM"/>
</dbReference>
<dbReference type="InterPro" id="IPR010505">
    <property type="entry name" value="MoaA_twitch"/>
</dbReference>
<dbReference type="PROSITE" id="PS01305">
    <property type="entry name" value="MOAA_NIFB_PQQE"/>
    <property type="match status" value="1"/>
</dbReference>
<name>W0DK42_9GAMM</name>
<feature type="domain" description="Radical SAM core" evidence="13">
    <location>
        <begin position="15"/>
        <end position="232"/>
    </location>
</feature>
<evidence type="ECO:0000256" key="10">
    <source>
        <dbReference type="ARBA" id="ARBA00023239"/>
    </source>
</evidence>
<dbReference type="GO" id="GO:0061798">
    <property type="term" value="F:GTP 3',8'-cyclase activity"/>
    <property type="evidence" value="ECO:0007669"/>
    <property type="project" value="UniProtKB-UniRule"/>
</dbReference>
<dbReference type="UniPathway" id="UPA00344"/>
<dbReference type="PROSITE" id="PS51918">
    <property type="entry name" value="RADICAL_SAM"/>
    <property type="match status" value="1"/>
</dbReference>
<keyword evidence="8 12" id="KW-0342">GTP-binding</keyword>
<evidence type="ECO:0000256" key="11">
    <source>
        <dbReference type="ARBA" id="ARBA00048697"/>
    </source>
</evidence>
<evidence type="ECO:0000256" key="5">
    <source>
        <dbReference type="ARBA" id="ARBA00022741"/>
    </source>
</evidence>
<comment type="pathway">
    <text evidence="12">Cofactor biosynthesis; molybdopterin biosynthesis.</text>
</comment>
<feature type="binding site" evidence="12">
    <location>
        <position position="265"/>
    </location>
    <ligand>
        <name>[4Fe-4S] cluster</name>
        <dbReference type="ChEBI" id="CHEBI:49883"/>
        <label>2</label>
        <note>4Fe-4S-substrate</note>
    </ligand>
</feature>
<dbReference type="KEGG" id="tti:THITH_02070"/>
<dbReference type="AlphaFoldDB" id="W0DK42"/>
<dbReference type="GO" id="GO:0061799">
    <property type="term" value="F:cyclic pyranopterin monophosphate synthase activity"/>
    <property type="evidence" value="ECO:0007669"/>
    <property type="project" value="TreeGrafter"/>
</dbReference>
<dbReference type="InterPro" id="IPR013785">
    <property type="entry name" value="Aldolase_TIM"/>
</dbReference>
<dbReference type="HAMAP" id="MF_01225_B">
    <property type="entry name" value="MoaA_B"/>
    <property type="match status" value="1"/>
</dbReference>
<evidence type="ECO:0000256" key="8">
    <source>
        <dbReference type="ARBA" id="ARBA00023134"/>
    </source>
</evidence>
<keyword evidence="10 12" id="KW-0456">Lyase</keyword>
<dbReference type="InterPro" id="IPR058240">
    <property type="entry name" value="rSAM_sf"/>
</dbReference>
<accession>W0DK42</accession>
<comment type="cofactor">
    <cofactor evidence="12">
        <name>[4Fe-4S] cluster</name>
        <dbReference type="ChEBI" id="CHEBI:49883"/>
    </cofactor>
    <text evidence="12">Binds 2 [4Fe-4S] clusters. Binds 1 [4Fe-4S] cluster coordinated with 3 cysteines and an exchangeable S-adenosyl-L-methionine and 1 [4Fe-4S] cluster coordinated with 3 cysteines and the GTP-derived substrate.</text>
</comment>
<feature type="binding site" evidence="12">
    <location>
        <position position="128"/>
    </location>
    <ligand>
        <name>S-adenosyl-L-methionine</name>
        <dbReference type="ChEBI" id="CHEBI:59789"/>
    </ligand>
</feature>
<feature type="binding site" evidence="12">
    <location>
        <position position="199"/>
    </location>
    <ligand>
        <name>S-adenosyl-L-methionine</name>
        <dbReference type="ChEBI" id="CHEBI:59789"/>
    </ligand>
</feature>
<dbReference type="SFLD" id="SFLDG01386">
    <property type="entry name" value="main_SPASM_domain-containing"/>
    <property type="match status" value="1"/>
</dbReference>
<sequence>MATQRHGVPDRLIDRFGRQVTYVRLSVTDRCDFRCVYCMGERMTFIPRAQLLTLEEMATVGQAFVALGVRKLRITGGEPLVRRNVISLIRQLGRLPGLEELTLTTNGSQLERLARPLCDAGVKRINISLDSLDPQHFRRITRIGDLSKVLRGIDAALAAGFERIKLNTVAIRDRGDDEVLALLDFVLARDMDITFIEQMPAGVDDEALAPAFVSSAEVLDLIRSRHDVVATDETTGGPARYYRIPGKATRIGFISPRSHSFCERCNRVRVTTEGKLLLCLGQEQSVDLKQVLRAHPGDLIRLKRTIAAAMELKPRGHDFNLPQDRGVAVRPMSATGG</sequence>
<evidence type="ECO:0000256" key="1">
    <source>
        <dbReference type="ARBA" id="ARBA00012167"/>
    </source>
</evidence>
<dbReference type="InterPro" id="IPR006638">
    <property type="entry name" value="Elp3/MiaA/NifB-like_rSAM"/>
</dbReference>
<dbReference type="SFLD" id="SFLDG01383">
    <property type="entry name" value="cyclic_pyranopterin_phosphate"/>
    <property type="match status" value="1"/>
</dbReference>
<dbReference type="GO" id="GO:1904047">
    <property type="term" value="F:S-adenosyl-L-methionine binding"/>
    <property type="evidence" value="ECO:0007669"/>
    <property type="project" value="UniProtKB-UniRule"/>
</dbReference>
<keyword evidence="7 12" id="KW-0411">Iron-sulfur</keyword>
<dbReference type="EMBL" id="CP007029">
    <property type="protein sequence ID" value="AHE97250.1"/>
    <property type="molecule type" value="Genomic_DNA"/>
</dbReference>
<organism evidence="14 15">
    <name type="scientific">Thioalkalivibrio paradoxus ARh 1</name>
    <dbReference type="NCBI Taxonomy" id="713585"/>
    <lineage>
        <taxon>Bacteria</taxon>
        <taxon>Pseudomonadati</taxon>
        <taxon>Pseudomonadota</taxon>
        <taxon>Gammaproteobacteria</taxon>
        <taxon>Chromatiales</taxon>
        <taxon>Ectothiorhodospiraceae</taxon>
        <taxon>Thioalkalivibrio</taxon>
    </lineage>
</organism>
<protein>
    <recommendedName>
        <fullName evidence="1 12">GTP 3',8-cyclase</fullName>
        <ecNumber evidence="1 12">4.1.99.22</ecNumber>
    </recommendedName>
    <alternativeName>
        <fullName evidence="12">Molybdenum cofactor biosynthesis protein A</fullName>
    </alternativeName>
</protein>
<evidence type="ECO:0000256" key="9">
    <source>
        <dbReference type="ARBA" id="ARBA00023150"/>
    </source>
</evidence>
<reference evidence="14 15" key="1">
    <citation type="submission" date="2013-12" db="EMBL/GenBank/DDBJ databases">
        <authorList>
            <consortium name="DOE Joint Genome Institute"/>
            <person name="Muyzer G."/>
            <person name="Huntemann M."/>
            <person name="Han J."/>
            <person name="Chen A."/>
            <person name="Kyrpides N."/>
            <person name="Mavromatis K."/>
            <person name="Markowitz V."/>
            <person name="Palaniappan K."/>
            <person name="Ivanova N."/>
            <person name="Schaumberg A."/>
            <person name="Pati A."/>
            <person name="Liolios K."/>
            <person name="Nordberg H.P."/>
            <person name="Cantor M.N."/>
            <person name="Hua S.X."/>
            <person name="Woyke T."/>
        </authorList>
    </citation>
    <scope>NUCLEOTIDE SEQUENCE [LARGE SCALE GENOMIC DNA]</scope>
    <source>
        <strain evidence="14 15">ARh 1</strain>
    </source>
</reference>
<dbReference type="RefSeq" id="WP_006746182.1">
    <property type="nucleotide sequence ID" value="NZ_CP007029.1"/>
</dbReference>
<dbReference type="PANTHER" id="PTHR22960:SF0">
    <property type="entry name" value="MOLYBDENUM COFACTOR BIOSYNTHESIS PROTEIN 1"/>
    <property type="match status" value="1"/>
</dbReference>